<dbReference type="PANTHER" id="PTHR46527">
    <property type="entry name" value="NUCLEOPORIN-LIKE PROTEIN 2"/>
    <property type="match status" value="1"/>
</dbReference>
<dbReference type="InterPro" id="IPR041367">
    <property type="entry name" value="Znf-CCCH_4"/>
</dbReference>
<feature type="compositionally biased region" description="Low complexity" evidence="10">
    <location>
        <begin position="433"/>
        <end position="448"/>
    </location>
</feature>
<keyword evidence="5" id="KW-0539">Nucleus</keyword>
<evidence type="ECO:0000256" key="10">
    <source>
        <dbReference type="SAM" id="MobiDB-lite"/>
    </source>
</evidence>
<evidence type="ECO:0000256" key="7">
    <source>
        <dbReference type="ARBA" id="ARBA00039886"/>
    </source>
</evidence>
<keyword evidence="3 9" id="KW-0863">Zinc-finger</keyword>
<feature type="region of interest" description="Disordered" evidence="10">
    <location>
        <begin position="174"/>
        <end position="248"/>
    </location>
</feature>
<evidence type="ECO:0000256" key="8">
    <source>
        <dbReference type="ARBA" id="ARBA00042384"/>
    </source>
</evidence>
<name>A0AAV4GX56_9GAST</name>
<protein>
    <recommendedName>
        <fullName evidence="7">Nucleoporin NUP42</fullName>
    </recommendedName>
    <alternativeName>
        <fullName evidence="8">Nucleoporin-like protein 2</fullName>
    </alternativeName>
</protein>
<feature type="domain" description="C3H1-type" evidence="11">
    <location>
        <begin position="1"/>
        <end position="25"/>
    </location>
</feature>
<reference evidence="12 13" key="1">
    <citation type="journal article" date="2021" name="Elife">
        <title>Chloroplast acquisition without the gene transfer in kleptoplastic sea slugs, Plakobranchus ocellatus.</title>
        <authorList>
            <person name="Maeda T."/>
            <person name="Takahashi S."/>
            <person name="Yoshida T."/>
            <person name="Shimamura S."/>
            <person name="Takaki Y."/>
            <person name="Nagai Y."/>
            <person name="Toyoda A."/>
            <person name="Suzuki Y."/>
            <person name="Arimoto A."/>
            <person name="Ishii H."/>
            <person name="Satoh N."/>
            <person name="Nishiyama T."/>
            <person name="Hasebe M."/>
            <person name="Maruyama T."/>
            <person name="Minagawa J."/>
            <person name="Obokata J."/>
            <person name="Shigenobu S."/>
        </authorList>
    </citation>
    <scope>NUCLEOTIDE SEQUENCE [LARGE SCALE GENOMIC DNA]</scope>
</reference>
<dbReference type="AlphaFoldDB" id="A0AAV4GX56"/>
<dbReference type="Pfam" id="PF18044">
    <property type="entry name" value="zf-CCCH_4"/>
    <property type="match status" value="1"/>
</dbReference>
<dbReference type="GO" id="GO:0008270">
    <property type="term" value="F:zinc ion binding"/>
    <property type="evidence" value="ECO:0007669"/>
    <property type="project" value="UniProtKB-KW"/>
</dbReference>
<feature type="region of interest" description="Disordered" evidence="10">
    <location>
        <begin position="364"/>
        <end position="498"/>
    </location>
</feature>
<feature type="compositionally biased region" description="Low complexity" evidence="10">
    <location>
        <begin position="188"/>
        <end position="202"/>
    </location>
</feature>
<keyword evidence="13" id="KW-1185">Reference proteome</keyword>
<dbReference type="InterPro" id="IPR025574">
    <property type="entry name" value="Nucleoporin_FG_rpt"/>
</dbReference>
<dbReference type="EMBL" id="BMAT01001652">
    <property type="protein sequence ID" value="GFR89844.1"/>
    <property type="molecule type" value="Genomic_DNA"/>
</dbReference>
<dbReference type="Proteomes" id="UP000762676">
    <property type="component" value="Unassembled WGS sequence"/>
</dbReference>
<evidence type="ECO:0000256" key="1">
    <source>
        <dbReference type="ARBA" id="ARBA00004335"/>
    </source>
</evidence>
<organism evidence="12 13">
    <name type="scientific">Elysia marginata</name>
    <dbReference type="NCBI Taxonomy" id="1093978"/>
    <lineage>
        <taxon>Eukaryota</taxon>
        <taxon>Metazoa</taxon>
        <taxon>Spiralia</taxon>
        <taxon>Lophotrochozoa</taxon>
        <taxon>Mollusca</taxon>
        <taxon>Gastropoda</taxon>
        <taxon>Heterobranchia</taxon>
        <taxon>Euthyneura</taxon>
        <taxon>Panpulmonata</taxon>
        <taxon>Sacoglossa</taxon>
        <taxon>Placobranchoidea</taxon>
        <taxon>Plakobranchidae</taxon>
        <taxon>Elysia</taxon>
    </lineage>
</organism>
<proteinExistence type="predicted"/>
<feature type="zinc finger region" description="C3H1-type" evidence="9">
    <location>
        <begin position="1"/>
        <end position="25"/>
    </location>
</feature>
<evidence type="ECO:0000256" key="9">
    <source>
        <dbReference type="PROSITE-ProRule" id="PRU00723"/>
    </source>
</evidence>
<evidence type="ECO:0000259" key="11">
    <source>
        <dbReference type="PROSITE" id="PS50103"/>
    </source>
</evidence>
<feature type="compositionally biased region" description="Gly residues" evidence="10">
    <location>
        <begin position="469"/>
        <end position="479"/>
    </location>
</feature>
<keyword evidence="2 9" id="KW-0479">Metal-binding</keyword>
<gene>
    <name evidence="12" type="ORF">ElyMa_000803400</name>
</gene>
<evidence type="ECO:0000256" key="3">
    <source>
        <dbReference type="ARBA" id="ARBA00022771"/>
    </source>
</evidence>
<evidence type="ECO:0000256" key="6">
    <source>
        <dbReference type="ARBA" id="ARBA00037262"/>
    </source>
</evidence>
<evidence type="ECO:0000313" key="13">
    <source>
        <dbReference type="Proteomes" id="UP000762676"/>
    </source>
</evidence>
<dbReference type="Gene3D" id="4.10.1000.10">
    <property type="entry name" value="Zinc finger, CCCH-type"/>
    <property type="match status" value="1"/>
</dbReference>
<accession>A0AAV4GX56</accession>
<sequence length="544" mass="55202">MVVCKFWLENKCKFGAACRFEHSKDGSQGNLFGSNYNWQGGGGGGQRVTFGNKDGSQYKWSANQSKGQDGGSSSALDVVSALSEEMKRWEESKMWPFSCISVEKDLQSLPDFQDTSPEEMRYMAYQCKAQGSMDPYIKKFQALISEFQTKRRQLQHMTMDLKQTLIKFVEEERRKKATQATPSGLGFPSQSPSSTPIGSSQSLFGKPASFGGGASQSPGQPSSSLFGGSPAQGSLFGGNTGTPSSNSSSVFSTNKFEVLASGSTFGGSGGGGGISGGSLFGKPVVGASNSSMGGNVFGGNQNNNQQPSLFGAAPSASPGLFGTPRAQTAPGLFGSGAAATSQSPGQSVFGFGAGSSSISAGKPAPNLFGSGTSPALPSQPAPNLFGGSGAVTSQPAPNLFGGSAGGTPQTSLLGPVPTGQPPSLFGKGINSLSGAGSSQGQGMPQGAPNLFGKPSPGFSSVFSNQGQTAGSGSGSGLFGKGPSVQGHNSNGAAMGGNETATVESPTLYTPLADLTASEKAAFEAKAFELGKIPIRPPPKELLHA</sequence>
<keyword evidence="4 9" id="KW-0862">Zinc</keyword>
<evidence type="ECO:0000256" key="4">
    <source>
        <dbReference type="ARBA" id="ARBA00022833"/>
    </source>
</evidence>
<dbReference type="PANTHER" id="PTHR46527:SF1">
    <property type="entry name" value="NUCLEOPORIN NUP42"/>
    <property type="match status" value="1"/>
</dbReference>
<comment type="function">
    <text evidence="6">Required for the export of mRNAs containing poly(A) tails from the nucleus into the cytoplasm.</text>
</comment>
<feature type="compositionally biased region" description="Low complexity" evidence="10">
    <location>
        <begin position="215"/>
        <end position="229"/>
    </location>
</feature>
<comment type="caution">
    <text evidence="12">The sequence shown here is derived from an EMBL/GenBank/DDBJ whole genome shotgun (WGS) entry which is preliminary data.</text>
</comment>
<comment type="subcellular location">
    <subcellularLocation>
        <location evidence="1">Nucleus membrane</location>
        <topology evidence="1">Peripheral membrane protein</topology>
        <orientation evidence="1">Cytoplasmic side</orientation>
    </subcellularLocation>
</comment>
<dbReference type="GO" id="GO:0031965">
    <property type="term" value="C:nuclear membrane"/>
    <property type="evidence" value="ECO:0007669"/>
    <property type="project" value="UniProtKB-SubCell"/>
</dbReference>
<dbReference type="PROSITE" id="PS50103">
    <property type="entry name" value="ZF_C3H1"/>
    <property type="match status" value="1"/>
</dbReference>
<dbReference type="InterPro" id="IPR000571">
    <property type="entry name" value="Znf_CCCH"/>
</dbReference>
<feature type="compositionally biased region" description="Polar residues" evidence="10">
    <location>
        <begin position="457"/>
        <end position="468"/>
    </location>
</feature>
<dbReference type="Pfam" id="PF13634">
    <property type="entry name" value="Nucleoporin_FG"/>
    <property type="match status" value="1"/>
</dbReference>
<evidence type="ECO:0000256" key="2">
    <source>
        <dbReference type="ARBA" id="ARBA00022723"/>
    </source>
</evidence>
<dbReference type="InterPro" id="IPR051767">
    <property type="entry name" value="Nucleoporin_NUP42"/>
</dbReference>
<evidence type="ECO:0000313" key="12">
    <source>
        <dbReference type="EMBL" id="GFR89844.1"/>
    </source>
</evidence>
<evidence type="ECO:0000256" key="5">
    <source>
        <dbReference type="ARBA" id="ARBA00023242"/>
    </source>
</evidence>